<protein>
    <submittedName>
        <fullName evidence="1">Uncharacterized protein</fullName>
    </submittedName>
</protein>
<organism evidence="1 2">
    <name type="scientific">Mycena albidolilacea</name>
    <dbReference type="NCBI Taxonomy" id="1033008"/>
    <lineage>
        <taxon>Eukaryota</taxon>
        <taxon>Fungi</taxon>
        <taxon>Dikarya</taxon>
        <taxon>Basidiomycota</taxon>
        <taxon>Agaricomycotina</taxon>
        <taxon>Agaricomycetes</taxon>
        <taxon>Agaricomycetidae</taxon>
        <taxon>Agaricales</taxon>
        <taxon>Marasmiineae</taxon>
        <taxon>Mycenaceae</taxon>
        <taxon>Mycena</taxon>
    </lineage>
</organism>
<dbReference type="EMBL" id="JARIHO010000007">
    <property type="protein sequence ID" value="KAJ7358243.1"/>
    <property type="molecule type" value="Genomic_DNA"/>
</dbReference>
<reference evidence="1" key="1">
    <citation type="submission" date="2023-03" db="EMBL/GenBank/DDBJ databases">
        <title>Massive genome expansion in bonnet fungi (Mycena s.s.) driven by repeated elements and novel gene families across ecological guilds.</title>
        <authorList>
            <consortium name="Lawrence Berkeley National Laboratory"/>
            <person name="Harder C.B."/>
            <person name="Miyauchi S."/>
            <person name="Viragh M."/>
            <person name="Kuo A."/>
            <person name="Thoen E."/>
            <person name="Andreopoulos B."/>
            <person name="Lu D."/>
            <person name="Skrede I."/>
            <person name="Drula E."/>
            <person name="Henrissat B."/>
            <person name="Morin E."/>
            <person name="Kohler A."/>
            <person name="Barry K."/>
            <person name="LaButti K."/>
            <person name="Morin E."/>
            <person name="Salamov A."/>
            <person name="Lipzen A."/>
            <person name="Mereny Z."/>
            <person name="Hegedus B."/>
            <person name="Baldrian P."/>
            <person name="Stursova M."/>
            <person name="Weitz H."/>
            <person name="Taylor A."/>
            <person name="Grigoriev I.V."/>
            <person name="Nagy L.G."/>
            <person name="Martin F."/>
            <person name="Kauserud H."/>
        </authorList>
    </citation>
    <scope>NUCLEOTIDE SEQUENCE</scope>
    <source>
        <strain evidence="1">CBHHK002</strain>
    </source>
</reference>
<accession>A0AAD7AGN5</accession>
<name>A0AAD7AGN5_9AGAR</name>
<dbReference type="AlphaFoldDB" id="A0AAD7AGN5"/>
<sequence length="168" mass="18868">MSYYPTHPQFTSPTCHRLPYQPYLPPQWKAAMGRPALYPPLTFDYPGTAQQGISLRELRLKGTATPKRGAGVTMLEHARVRHIMFRILWPGYSHVGWCRSITIVSSKGEHITRIMLAVQIATNFISLSFPIILNPFLEVPIVIVGLLAGSAVQNPNHCRYYIPASIRG</sequence>
<gene>
    <name evidence="1" type="ORF">DFH08DRAFT_802084</name>
</gene>
<comment type="caution">
    <text evidence="1">The sequence shown here is derived from an EMBL/GenBank/DDBJ whole genome shotgun (WGS) entry which is preliminary data.</text>
</comment>
<keyword evidence="2" id="KW-1185">Reference proteome</keyword>
<proteinExistence type="predicted"/>
<evidence type="ECO:0000313" key="1">
    <source>
        <dbReference type="EMBL" id="KAJ7358243.1"/>
    </source>
</evidence>
<evidence type="ECO:0000313" key="2">
    <source>
        <dbReference type="Proteomes" id="UP001218218"/>
    </source>
</evidence>
<dbReference type="Proteomes" id="UP001218218">
    <property type="component" value="Unassembled WGS sequence"/>
</dbReference>